<dbReference type="AlphaFoldDB" id="A0A1D2QSP0"/>
<keyword evidence="1" id="KW-0812">Transmembrane</keyword>
<feature type="transmembrane region" description="Helical" evidence="1">
    <location>
        <begin position="20"/>
        <end position="45"/>
    </location>
</feature>
<protein>
    <submittedName>
        <fullName evidence="2">Uncharacterized protein</fullName>
    </submittedName>
</protein>
<keyword evidence="1" id="KW-0472">Membrane</keyword>
<dbReference type="EMBL" id="MDLC01000007">
    <property type="protein sequence ID" value="ODS24589.1"/>
    <property type="molecule type" value="Genomic_DNA"/>
</dbReference>
<accession>A0A1D2QSP0</accession>
<keyword evidence="1" id="KW-1133">Transmembrane helix</keyword>
<sequence>MLGMVVFQSREFKSEKSSKFVKLILYIINSLIIFSMATGTTSVMAEDMINQERPLFYDWTKSSADLQHRDSETSDSNYEIKVEITKSQKPGLKSWLQNQGVITKSYETKLSLVTKNEDPDAQPKNIKFFLPKNEFKVDKISLTPRQVKQGINIKAWKSFPVEAEITTETGKNIKIYKYVNPEKIIKGSQ</sequence>
<gene>
    <name evidence="2" type="ORF">AB835_03130</name>
</gene>
<evidence type="ECO:0000313" key="2">
    <source>
        <dbReference type="EMBL" id="ODS24589.1"/>
    </source>
</evidence>
<evidence type="ECO:0000256" key="1">
    <source>
        <dbReference type="SAM" id="Phobius"/>
    </source>
</evidence>
<name>A0A1D2QSP0_9GAMM</name>
<comment type="caution">
    <text evidence="2">The sequence shown here is derived from an EMBL/GenBank/DDBJ whole genome shotgun (WGS) entry which is preliminary data.</text>
</comment>
<reference evidence="2 3" key="1">
    <citation type="journal article" date="2016" name="Appl. Environ. Microbiol.">
        <title>Lack of Overt Genome Reduction in the Bryostatin-Producing Bryozoan Symbiont "Candidatus Endobugula sertula".</title>
        <authorList>
            <person name="Miller I.J."/>
            <person name="Vanee N."/>
            <person name="Fong S.S."/>
            <person name="Lim-Fong G.E."/>
            <person name="Kwan J.C."/>
        </authorList>
    </citation>
    <scope>NUCLEOTIDE SEQUENCE [LARGE SCALE GENOMIC DNA]</scope>
    <source>
        <strain evidence="2">AB1-4</strain>
    </source>
</reference>
<organism evidence="2 3">
    <name type="scientific">Candidatus Endobugula sertula</name>
    <name type="common">Bugula neritina bacterial symbiont</name>
    <dbReference type="NCBI Taxonomy" id="62101"/>
    <lineage>
        <taxon>Bacteria</taxon>
        <taxon>Pseudomonadati</taxon>
        <taxon>Pseudomonadota</taxon>
        <taxon>Gammaproteobacteria</taxon>
        <taxon>Cellvibrionales</taxon>
        <taxon>Cellvibrionaceae</taxon>
        <taxon>Candidatus Endobugula</taxon>
    </lineage>
</organism>
<dbReference type="Proteomes" id="UP000242502">
    <property type="component" value="Unassembled WGS sequence"/>
</dbReference>
<evidence type="ECO:0000313" key="3">
    <source>
        <dbReference type="Proteomes" id="UP000242502"/>
    </source>
</evidence>
<proteinExistence type="predicted"/>